<proteinExistence type="predicted"/>
<evidence type="ECO:0000313" key="2">
    <source>
        <dbReference type="Proteomes" id="UP001154322"/>
    </source>
</evidence>
<sequence>MKQYYSKQDMLFVGKSYEIRAELRRLMIREGRTATLSMTLQKQQSRAKK</sequence>
<keyword evidence="2" id="KW-1185">Reference proteome</keyword>
<organism evidence="1 2">
    <name type="scientific">Paenibacillus melissococcoides</name>
    <dbReference type="NCBI Taxonomy" id="2912268"/>
    <lineage>
        <taxon>Bacteria</taxon>
        <taxon>Bacillati</taxon>
        <taxon>Bacillota</taxon>
        <taxon>Bacilli</taxon>
        <taxon>Bacillales</taxon>
        <taxon>Paenibacillaceae</taxon>
        <taxon>Paenibacillus</taxon>
    </lineage>
</organism>
<protein>
    <recommendedName>
        <fullName evidence="3">Z-ring formation inhibitor MciZ</fullName>
    </recommendedName>
</protein>
<evidence type="ECO:0000313" key="1">
    <source>
        <dbReference type="EMBL" id="CAH8245583.1"/>
    </source>
</evidence>
<evidence type="ECO:0008006" key="3">
    <source>
        <dbReference type="Google" id="ProtNLM"/>
    </source>
</evidence>
<gene>
    <name evidence="1" type="ORF">WJ0W_002818</name>
</gene>
<dbReference type="EMBL" id="CALYLO010000003">
    <property type="protein sequence ID" value="CAH8245583.1"/>
    <property type="molecule type" value="Genomic_DNA"/>
</dbReference>
<accession>A0ABM9G2N5</accession>
<name>A0ABM9G2N5_9BACL</name>
<comment type="caution">
    <text evidence="1">The sequence shown here is derived from an EMBL/GenBank/DDBJ whole genome shotgun (WGS) entry which is preliminary data.</text>
</comment>
<dbReference type="RefSeq" id="WP_158000447.1">
    <property type="nucleotide sequence ID" value="NZ_AP031286.1"/>
</dbReference>
<dbReference type="Proteomes" id="UP001154322">
    <property type="component" value="Unassembled WGS sequence"/>
</dbReference>
<reference evidence="1" key="1">
    <citation type="submission" date="2022-06" db="EMBL/GenBank/DDBJ databases">
        <authorList>
            <person name="Dietemann V."/>
            <person name="Ory F."/>
            <person name="Dainat B."/>
            <person name="Oberhansli S."/>
        </authorList>
    </citation>
    <scope>NUCLEOTIDE SEQUENCE</scope>
    <source>
        <strain evidence="1">Ena-SAMPLE-TAB-26-04-2022-14:26:32:270-5432</strain>
    </source>
</reference>